<dbReference type="PATRIC" id="fig|1354303.4.peg.1548"/>
<proteinExistence type="predicted"/>
<keyword evidence="4" id="KW-1185">Reference proteome</keyword>
<dbReference type="AlphaFoldDB" id="U4T361"/>
<feature type="transmembrane region" description="Helical" evidence="1">
    <location>
        <begin position="7"/>
        <end position="27"/>
    </location>
</feature>
<dbReference type="Proteomes" id="UP000016761">
    <property type="component" value="Unassembled WGS sequence"/>
</dbReference>
<keyword evidence="1" id="KW-0812">Transmembrane</keyword>
<dbReference type="InterPro" id="IPR058364">
    <property type="entry name" value="DUF8051"/>
</dbReference>
<feature type="transmembrane region" description="Helical" evidence="1">
    <location>
        <begin position="72"/>
        <end position="92"/>
    </location>
</feature>
<name>U4T361_9GAMM</name>
<dbReference type="OrthoDB" id="6658525at2"/>
<sequence>MNKARIVVLATLTLSVLNLCFMILSVLTRTRVFPDYSPMVITLFTVFLITLGVLSVWQLFAGLDGQVMRGKVLLLLAVEYFVVYVADITNIFPRSVAPMGQTLFAMEMLGALLAVLLFVSVSRYIKSVPTHNSM</sequence>
<feature type="domain" description="DUF8051" evidence="2">
    <location>
        <begin position="7"/>
        <end position="123"/>
    </location>
</feature>
<evidence type="ECO:0000313" key="4">
    <source>
        <dbReference type="Proteomes" id="UP000016761"/>
    </source>
</evidence>
<keyword evidence="1" id="KW-0472">Membrane</keyword>
<dbReference type="EMBL" id="AUSW01000027">
    <property type="protein sequence ID" value="ERL55562.1"/>
    <property type="molecule type" value="Genomic_DNA"/>
</dbReference>
<feature type="transmembrane region" description="Helical" evidence="1">
    <location>
        <begin position="39"/>
        <end position="60"/>
    </location>
</feature>
<protein>
    <recommendedName>
        <fullName evidence="2">DUF8051 domain-containing protein</fullName>
    </recommendedName>
</protein>
<feature type="transmembrane region" description="Helical" evidence="1">
    <location>
        <begin position="104"/>
        <end position="125"/>
    </location>
</feature>
<keyword evidence="1" id="KW-1133">Transmembrane helix</keyword>
<dbReference type="Pfam" id="PF26225">
    <property type="entry name" value="DUF8051"/>
    <property type="match status" value="1"/>
</dbReference>
<gene>
    <name evidence="3" type="ORF">M917_1572</name>
</gene>
<evidence type="ECO:0000313" key="3">
    <source>
        <dbReference type="EMBL" id="ERL55562.1"/>
    </source>
</evidence>
<dbReference type="STRING" id="1354303.M917_1572"/>
<evidence type="ECO:0000256" key="1">
    <source>
        <dbReference type="SAM" id="Phobius"/>
    </source>
</evidence>
<comment type="caution">
    <text evidence="3">The sequence shown here is derived from an EMBL/GenBank/DDBJ whole genome shotgun (WGS) entry which is preliminary data.</text>
</comment>
<reference evidence="3 4" key="1">
    <citation type="journal article" date="2013" name="Genome Announc.">
        <title>Draft Genome Sequence of Psychrobacter aquaticus Strain CMS 56T, Isolated from a Cyanobacterial Mat Sample Collected from Water Bodies in the McMurdo Dry Valley Region of Antarctica.</title>
        <authorList>
            <person name="Reddy G.S."/>
            <person name="Ara S."/>
            <person name="Singh A."/>
            <person name="Kumar Pinnaka A."/>
            <person name="Shivaji S."/>
        </authorList>
    </citation>
    <scope>NUCLEOTIDE SEQUENCE [LARGE SCALE GENOMIC DNA]</scope>
    <source>
        <strain evidence="3 4">CMS 56</strain>
    </source>
</reference>
<organism evidence="3 4">
    <name type="scientific">Psychrobacter aquaticus CMS 56</name>
    <dbReference type="NCBI Taxonomy" id="1354303"/>
    <lineage>
        <taxon>Bacteria</taxon>
        <taxon>Pseudomonadati</taxon>
        <taxon>Pseudomonadota</taxon>
        <taxon>Gammaproteobacteria</taxon>
        <taxon>Moraxellales</taxon>
        <taxon>Moraxellaceae</taxon>
        <taxon>Psychrobacter</taxon>
    </lineage>
</organism>
<accession>U4T361</accession>
<evidence type="ECO:0000259" key="2">
    <source>
        <dbReference type="Pfam" id="PF26225"/>
    </source>
</evidence>
<dbReference type="RefSeq" id="WP_021814208.1">
    <property type="nucleotide sequence ID" value="NZ_AUSW01000027.1"/>
</dbReference>